<dbReference type="SUPFAM" id="SSF117916">
    <property type="entry name" value="Fe-S cluster assembly (FSCA) domain-like"/>
    <property type="match status" value="1"/>
</dbReference>
<comment type="similarity">
    <text evidence="1">Belongs to the NifU family.</text>
</comment>
<name>A0A9P8AIF6_9ASCO</name>
<evidence type="ECO:0000313" key="5">
    <source>
        <dbReference type="Proteomes" id="UP000790833"/>
    </source>
</evidence>
<proteinExistence type="inferred from homology"/>
<dbReference type="Gene3D" id="3.30.300.130">
    <property type="entry name" value="Fe-S cluster assembly (FSCA)"/>
    <property type="match status" value="1"/>
</dbReference>
<organism evidence="4 5">
    <name type="scientific">Scheffersomyces spartinae</name>
    <dbReference type="NCBI Taxonomy" id="45513"/>
    <lineage>
        <taxon>Eukaryota</taxon>
        <taxon>Fungi</taxon>
        <taxon>Dikarya</taxon>
        <taxon>Ascomycota</taxon>
        <taxon>Saccharomycotina</taxon>
        <taxon>Pichiomycetes</taxon>
        <taxon>Debaryomycetaceae</taxon>
        <taxon>Scheffersomyces</taxon>
    </lineage>
</organism>
<dbReference type="EMBL" id="JAHMUF010000010">
    <property type="protein sequence ID" value="KAG7193680.1"/>
    <property type="molecule type" value="Genomic_DNA"/>
</dbReference>
<dbReference type="FunFam" id="3.30.300.130:FF:000001">
    <property type="entry name" value="NFU1 iron-sulfur cluster scaffold"/>
    <property type="match status" value="1"/>
</dbReference>
<reference evidence="4" key="1">
    <citation type="submission" date="2021-03" db="EMBL/GenBank/DDBJ databases">
        <authorList>
            <person name="Palmer J.M."/>
        </authorList>
    </citation>
    <scope>NUCLEOTIDE SEQUENCE</scope>
    <source>
        <strain evidence="4">ARV_011</strain>
    </source>
</reference>
<feature type="domain" description="Scaffold protein Nfu/NifU N-terminal" evidence="3">
    <location>
        <begin position="9"/>
        <end position="99"/>
    </location>
</feature>
<dbReference type="GeneID" id="66113741"/>
<dbReference type="GO" id="GO:0005739">
    <property type="term" value="C:mitochondrion"/>
    <property type="evidence" value="ECO:0007669"/>
    <property type="project" value="TreeGrafter"/>
</dbReference>
<dbReference type="AlphaFoldDB" id="A0A9P8AIF6"/>
<dbReference type="InterPro" id="IPR036498">
    <property type="entry name" value="Nfu/NifU_N_sf"/>
</dbReference>
<evidence type="ECO:0000313" key="4">
    <source>
        <dbReference type="EMBL" id="KAG7193680.1"/>
    </source>
</evidence>
<dbReference type="OrthoDB" id="565552at2759"/>
<dbReference type="Pfam" id="PF01106">
    <property type="entry name" value="NifU"/>
    <property type="match status" value="1"/>
</dbReference>
<dbReference type="SMART" id="SM00932">
    <property type="entry name" value="Nfu_N"/>
    <property type="match status" value="1"/>
</dbReference>
<dbReference type="InterPro" id="IPR014824">
    <property type="entry name" value="Nfu/NifU_N"/>
</dbReference>
<dbReference type="PANTHER" id="PTHR11178">
    <property type="entry name" value="IRON-SULFUR CLUSTER SCAFFOLD PROTEIN NFU-RELATED"/>
    <property type="match status" value="1"/>
</dbReference>
<dbReference type="GO" id="GO:0005506">
    <property type="term" value="F:iron ion binding"/>
    <property type="evidence" value="ECO:0007669"/>
    <property type="project" value="InterPro"/>
</dbReference>
<comment type="caution">
    <text evidence="4">The sequence shown here is derived from an EMBL/GenBank/DDBJ whole genome shotgun (WGS) entry which is preliminary data.</text>
</comment>
<dbReference type="InterPro" id="IPR035433">
    <property type="entry name" value="NFU1-like"/>
</dbReference>
<dbReference type="GO" id="GO:0051536">
    <property type="term" value="F:iron-sulfur cluster binding"/>
    <property type="evidence" value="ECO:0007669"/>
    <property type="project" value="InterPro"/>
</dbReference>
<dbReference type="InterPro" id="IPR001075">
    <property type="entry name" value="NIF_FeS_clus_asmbl_NifU_C"/>
</dbReference>
<evidence type="ECO:0000259" key="3">
    <source>
        <dbReference type="SMART" id="SM00932"/>
    </source>
</evidence>
<evidence type="ECO:0000256" key="1">
    <source>
        <dbReference type="ARBA" id="ARBA00006420"/>
    </source>
</evidence>
<dbReference type="Pfam" id="PF08712">
    <property type="entry name" value="Nfu_N"/>
    <property type="match status" value="1"/>
</dbReference>
<dbReference type="Gene3D" id="3.30.1370.70">
    <property type="entry name" value="Scaffold protein Nfu/NifU, N-terminal domain"/>
    <property type="match status" value="1"/>
</dbReference>
<dbReference type="RefSeq" id="XP_043049228.1">
    <property type="nucleotide sequence ID" value="XM_043191216.1"/>
</dbReference>
<keyword evidence="5" id="KW-1185">Reference proteome</keyword>
<dbReference type="Proteomes" id="UP000790833">
    <property type="component" value="Unassembled WGS sequence"/>
</dbReference>
<accession>A0A9P8AIF6</accession>
<dbReference type="PIRSF" id="PIRSF036773">
    <property type="entry name" value="HIRIP5"/>
    <property type="match status" value="1"/>
</dbReference>
<protein>
    <submittedName>
        <fullName evidence="4">Nifu-like protein</fullName>
    </submittedName>
</protein>
<dbReference type="SUPFAM" id="SSF110836">
    <property type="entry name" value="Hypothetical protein SAV1430"/>
    <property type="match status" value="1"/>
</dbReference>
<feature type="region of interest" description="Disordered" evidence="2">
    <location>
        <begin position="203"/>
        <end position="248"/>
    </location>
</feature>
<evidence type="ECO:0000256" key="2">
    <source>
        <dbReference type="SAM" id="MobiDB-lite"/>
    </source>
</evidence>
<dbReference type="GO" id="GO:0016226">
    <property type="term" value="P:iron-sulfur cluster assembly"/>
    <property type="evidence" value="ECO:0007669"/>
    <property type="project" value="InterPro"/>
</dbReference>
<feature type="compositionally biased region" description="Acidic residues" evidence="2">
    <location>
        <begin position="203"/>
        <end position="226"/>
    </location>
</feature>
<dbReference type="PANTHER" id="PTHR11178:SF1">
    <property type="entry name" value="NFU1 IRON-SULFUR CLUSTER SCAFFOLD HOMOLOG, MITOCHONDRIAL"/>
    <property type="match status" value="1"/>
</dbReference>
<gene>
    <name evidence="4" type="primary">NFU1</name>
    <name evidence="4" type="ORF">KQ657_000367</name>
</gene>
<sequence>MGSLRSLFIQTSDTPNENAVKFLPSIDILRGPNETREYLNGREAAKTSPLAVKLFAVDGVKSVMFGGNFITIEKRPNSKDWPLLKPEIFLILTEYLTNGEPVVYYEEDGGSPGISKDVEINENDDEVVSMIKELIFTRIKPAIQDDGGDIEFVKFDEDTGTVYLRLMGACRSCDSSSVTLKNGIESMMKHYIEEVETVEQIEDEIEEDEIEEDEIEEDEIEEDELDDPHVLLNPLQLTPTSRLDPPSL</sequence>
<dbReference type="InterPro" id="IPR034904">
    <property type="entry name" value="FSCA_dom_sf"/>
</dbReference>